<organism evidence="2 3">
    <name type="scientific">Blattamonas nauphoetae</name>
    <dbReference type="NCBI Taxonomy" id="2049346"/>
    <lineage>
        <taxon>Eukaryota</taxon>
        <taxon>Metamonada</taxon>
        <taxon>Preaxostyla</taxon>
        <taxon>Oxymonadida</taxon>
        <taxon>Blattamonas</taxon>
    </lineage>
</organism>
<keyword evidence="3" id="KW-1185">Reference proteome</keyword>
<comment type="caution">
    <text evidence="2">The sequence shown here is derived from an EMBL/GenBank/DDBJ whole genome shotgun (WGS) entry which is preliminary data.</text>
</comment>
<evidence type="ECO:0008006" key="4">
    <source>
        <dbReference type="Google" id="ProtNLM"/>
    </source>
</evidence>
<name>A0ABQ9X7K7_9EUKA</name>
<protein>
    <recommendedName>
        <fullName evidence="4">Transmembrane protein</fullName>
    </recommendedName>
</protein>
<sequence length="124" mass="13348">MRQVIIAATVETRRQAARSAVSVFCLSDRLHTAGLACVGSAEVSQQQSQPSLECGWGGRRDVREGSRGLLPLRLFCLFSLFLLLSLTSMSGDPFCLSSILPLRVALPLFLVFLSPALFVGGPLP</sequence>
<feature type="transmembrane region" description="Helical" evidence="1">
    <location>
        <begin position="69"/>
        <end position="87"/>
    </location>
</feature>
<evidence type="ECO:0000313" key="3">
    <source>
        <dbReference type="Proteomes" id="UP001281761"/>
    </source>
</evidence>
<proteinExistence type="predicted"/>
<dbReference type="Proteomes" id="UP001281761">
    <property type="component" value="Unassembled WGS sequence"/>
</dbReference>
<evidence type="ECO:0000313" key="2">
    <source>
        <dbReference type="EMBL" id="KAK2946420.1"/>
    </source>
</evidence>
<keyword evidence="1" id="KW-0472">Membrane</keyword>
<dbReference type="EMBL" id="JARBJD010000229">
    <property type="protein sequence ID" value="KAK2946420.1"/>
    <property type="molecule type" value="Genomic_DNA"/>
</dbReference>
<gene>
    <name evidence="2" type="ORF">BLNAU_18671</name>
</gene>
<keyword evidence="1" id="KW-1133">Transmembrane helix</keyword>
<accession>A0ABQ9X7K7</accession>
<reference evidence="2 3" key="1">
    <citation type="journal article" date="2022" name="bioRxiv">
        <title>Genomics of Preaxostyla Flagellates Illuminates Evolutionary Transitions and the Path Towards Mitochondrial Loss.</title>
        <authorList>
            <person name="Novak L.V.F."/>
            <person name="Treitli S.C."/>
            <person name="Pyrih J."/>
            <person name="Halakuc P."/>
            <person name="Pipaliya S.V."/>
            <person name="Vacek V."/>
            <person name="Brzon O."/>
            <person name="Soukal P."/>
            <person name="Eme L."/>
            <person name="Dacks J.B."/>
            <person name="Karnkowska A."/>
            <person name="Elias M."/>
            <person name="Hampl V."/>
        </authorList>
    </citation>
    <scope>NUCLEOTIDE SEQUENCE [LARGE SCALE GENOMIC DNA]</scope>
    <source>
        <strain evidence="2">NAU3</strain>
        <tissue evidence="2">Gut</tissue>
    </source>
</reference>
<feature type="transmembrane region" description="Helical" evidence="1">
    <location>
        <begin position="99"/>
        <end position="119"/>
    </location>
</feature>
<keyword evidence="1" id="KW-0812">Transmembrane</keyword>
<evidence type="ECO:0000256" key="1">
    <source>
        <dbReference type="SAM" id="Phobius"/>
    </source>
</evidence>